<dbReference type="InterPro" id="IPR010428">
    <property type="entry name" value="Zincin_1"/>
</dbReference>
<evidence type="ECO:0000313" key="1">
    <source>
        <dbReference type="EMBL" id="HEQ87974.1"/>
    </source>
</evidence>
<protein>
    <submittedName>
        <fullName evidence="1">Metallopeptidase family protein</fullName>
    </submittedName>
</protein>
<dbReference type="OrthoDB" id="9806895at2"/>
<dbReference type="InterPro" id="IPR038555">
    <property type="entry name" value="Zincin_1_sf"/>
</dbReference>
<dbReference type="SUPFAM" id="SSF55486">
    <property type="entry name" value="Metalloproteases ('zincins'), catalytic domain"/>
    <property type="match status" value="1"/>
</dbReference>
<dbReference type="AlphaFoldDB" id="A0A7V1ZHA8"/>
<sequence>MSWLSPGEFDALVEEALAALPRRFLELVDNVAIVVEEEPSPEDLASLDHQEGEELLGLYQGLSLPERGAFYSNVLPDRIVLYRGPLLRRCRNRRELKAEIQATVIHELGHYFGLDEDAMP</sequence>
<gene>
    <name evidence="1" type="ORF">ENP06_01005</name>
</gene>
<comment type="caution">
    <text evidence="1">The sequence shown here is derived from an EMBL/GenBank/DDBJ whole genome shotgun (WGS) entry which is preliminary data.</text>
</comment>
<dbReference type="RefSeq" id="WP_038050018.1">
    <property type="nucleotide sequence ID" value="NZ_JMFG01000025.1"/>
</dbReference>
<dbReference type="CDD" id="cd12952">
    <property type="entry name" value="MMP_ACEL2062"/>
    <property type="match status" value="1"/>
</dbReference>
<dbReference type="EMBL" id="DSHW01000075">
    <property type="protein sequence ID" value="HEQ87974.1"/>
    <property type="molecule type" value="Genomic_DNA"/>
</dbReference>
<dbReference type="Gene3D" id="3.30.2010.20">
    <property type="match status" value="1"/>
</dbReference>
<name>A0A7V1ZHA8_9BACT</name>
<accession>A0A7V1ZHA8</accession>
<proteinExistence type="predicted"/>
<reference evidence="1" key="1">
    <citation type="journal article" date="2020" name="mSystems">
        <title>Genome- and Community-Level Interaction Insights into Carbon Utilization and Element Cycling Functions of Hydrothermarchaeota in Hydrothermal Sediment.</title>
        <authorList>
            <person name="Zhou Z."/>
            <person name="Liu Y."/>
            <person name="Xu W."/>
            <person name="Pan J."/>
            <person name="Luo Z.H."/>
            <person name="Li M."/>
        </authorList>
    </citation>
    <scope>NUCLEOTIDE SEQUENCE [LARGE SCALE GENOMIC DNA]</scope>
    <source>
        <strain evidence="1">SpSt-186</strain>
    </source>
</reference>
<dbReference type="Pfam" id="PF06262">
    <property type="entry name" value="Zincin_1"/>
    <property type="match status" value="1"/>
</dbReference>
<organism evidence="1">
    <name type="scientific">Thermoanaerobaculum aquaticum</name>
    <dbReference type="NCBI Taxonomy" id="1312852"/>
    <lineage>
        <taxon>Bacteria</taxon>
        <taxon>Pseudomonadati</taxon>
        <taxon>Acidobacteriota</taxon>
        <taxon>Thermoanaerobaculia</taxon>
        <taxon>Thermoanaerobaculales</taxon>
        <taxon>Thermoanaerobaculaceae</taxon>
        <taxon>Thermoanaerobaculum</taxon>
    </lineage>
</organism>